<keyword evidence="1" id="KW-0472">Membrane</keyword>
<comment type="caution">
    <text evidence="2">The sequence shown here is derived from an EMBL/GenBank/DDBJ whole genome shotgun (WGS) entry which is preliminary data.</text>
</comment>
<accession>A0A0V8RVG8</accession>
<dbReference type="AlphaFoldDB" id="A0A0V8RVG8"/>
<feature type="transmembrane region" description="Helical" evidence="1">
    <location>
        <begin position="108"/>
        <end position="128"/>
    </location>
</feature>
<proteinExistence type="predicted"/>
<feature type="transmembrane region" description="Helical" evidence="1">
    <location>
        <begin position="44"/>
        <end position="66"/>
    </location>
</feature>
<name>A0A0V8RVG8_PYROC</name>
<organism evidence="2 3">
    <name type="scientific">Pyrodictium occultum</name>
    <dbReference type="NCBI Taxonomy" id="2309"/>
    <lineage>
        <taxon>Archaea</taxon>
        <taxon>Thermoproteota</taxon>
        <taxon>Thermoprotei</taxon>
        <taxon>Desulfurococcales</taxon>
        <taxon>Pyrodictiaceae</taxon>
        <taxon>Pyrodictium</taxon>
    </lineage>
</organism>
<dbReference type="RefSeq" id="WP_058370727.1">
    <property type="nucleotide sequence ID" value="NZ_LNTB01000001.1"/>
</dbReference>
<evidence type="ECO:0000313" key="3">
    <source>
        <dbReference type="Proteomes" id="UP000053352"/>
    </source>
</evidence>
<dbReference type="Proteomes" id="UP000053352">
    <property type="component" value="Unassembled WGS sequence"/>
</dbReference>
<gene>
    <name evidence="2" type="ORF">CF15_04510</name>
</gene>
<keyword evidence="3" id="KW-1185">Reference proteome</keyword>
<dbReference type="EMBL" id="LNTB01000001">
    <property type="protein sequence ID" value="KSW12047.1"/>
    <property type="molecule type" value="Genomic_DNA"/>
</dbReference>
<keyword evidence="1" id="KW-0812">Transmembrane</keyword>
<dbReference type="STRING" id="2309.CF15_04510"/>
<protein>
    <submittedName>
        <fullName evidence="2">Uncharacterized protein</fullName>
    </submittedName>
</protein>
<evidence type="ECO:0000313" key="2">
    <source>
        <dbReference type="EMBL" id="KSW12047.1"/>
    </source>
</evidence>
<reference evidence="2 3" key="1">
    <citation type="submission" date="2015-11" db="EMBL/GenBank/DDBJ databases">
        <title>Genome sequence of Pyrodictium occultum PL-19, a marine hyperthermophilic archaeon isolated from Volcano, Italy.</title>
        <authorList>
            <person name="Utturkar S."/>
            <person name="Huber H."/>
            <person name="Leptihn S."/>
            <person name="Brown S."/>
            <person name="Stetter K.O."/>
            <person name="Podar M."/>
        </authorList>
    </citation>
    <scope>NUCLEOTIDE SEQUENCE [LARGE SCALE GENOMIC DNA]</scope>
    <source>
        <strain evidence="2 3">PL-19</strain>
    </source>
</reference>
<keyword evidence="1" id="KW-1133">Transmembrane helix</keyword>
<sequence>MLDSLVRLSFTLVLGPLLSTALVSLALASTIMSPKVPRVYLEAAAAGYAVAGLTVALLISFLRVLFRDIIPSIPLGGRLPTAYGVFTLRGSSGWYTDAGLLALRLWSLYPLLAALLIAAAAALVYYLARYYEDLLEEPLVYNTS</sequence>
<evidence type="ECO:0000256" key="1">
    <source>
        <dbReference type="SAM" id="Phobius"/>
    </source>
</evidence>